<dbReference type="Proteomes" id="UP001066276">
    <property type="component" value="Chromosome 10"/>
</dbReference>
<feature type="compositionally biased region" description="Basic and acidic residues" evidence="1">
    <location>
        <begin position="96"/>
        <end position="114"/>
    </location>
</feature>
<feature type="compositionally biased region" description="Basic residues" evidence="1">
    <location>
        <begin position="78"/>
        <end position="92"/>
    </location>
</feature>
<dbReference type="AlphaFoldDB" id="A0AAV7MEG8"/>
<protein>
    <submittedName>
        <fullName evidence="2">Uncharacterized protein</fullName>
    </submittedName>
</protein>
<name>A0AAV7MEG8_PLEWA</name>
<dbReference type="EMBL" id="JANPWB010000014">
    <property type="protein sequence ID" value="KAJ1102126.1"/>
    <property type="molecule type" value="Genomic_DNA"/>
</dbReference>
<feature type="region of interest" description="Disordered" evidence="1">
    <location>
        <begin position="61"/>
        <end position="116"/>
    </location>
</feature>
<accession>A0AAV7MEG8</accession>
<gene>
    <name evidence="2" type="ORF">NDU88_007182</name>
</gene>
<feature type="compositionally biased region" description="Basic and acidic residues" evidence="1">
    <location>
        <begin position="1"/>
        <end position="16"/>
    </location>
</feature>
<organism evidence="2 3">
    <name type="scientific">Pleurodeles waltl</name>
    <name type="common">Iberian ribbed newt</name>
    <dbReference type="NCBI Taxonomy" id="8319"/>
    <lineage>
        <taxon>Eukaryota</taxon>
        <taxon>Metazoa</taxon>
        <taxon>Chordata</taxon>
        <taxon>Craniata</taxon>
        <taxon>Vertebrata</taxon>
        <taxon>Euteleostomi</taxon>
        <taxon>Amphibia</taxon>
        <taxon>Batrachia</taxon>
        <taxon>Caudata</taxon>
        <taxon>Salamandroidea</taxon>
        <taxon>Salamandridae</taxon>
        <taxon>Pleurodelinae</taxon>
        <taxon>Pleurodeles</taxon>
    </lineage>
</organism>
<comment type="caution">
    <text evidence="2">The sequence shown here is derived from an EMBL/GenBank/DDBJ whole genome shotgun (WGS) entry which is preliminary data.</text>
</comment>
<proteinExistence type="predicted"/>
<evidence type="ECO:0000313" key="2">
    <source>
        <dbReference type="EMBL" id="KAJ1102126.1"/>
    </source>
</evidence>
<feature type="region of interest" description="Disordered" evidence="1">
    <location>
        <begin position="1"/>
        <end position="23"/>
    </location>
</feature>
<reference evidence="2" key="1">
    <citation type="journal article" date="2022" name="bioRxiv">
        <title>Sequencing and chromosome-scale assembly of the giantPleurodeles waltlgenome.</title>
        <authorList>
            <person name="Brown T."/>
            <person name="Elewa A."/>
            <person name="Iarovenko S."/>
            <person name="Subramanian E."/>
            <person name="Araus A.J."/>
            <person name="Petzold A."/>
            <person name="Susuki M."/>
            <person name="Suzuki K.-i.T."/>
            <person name="Hayashi T."/>
            <person name="Toyoda A."/>
            <person name="Oliveira C."/>
            <person name="Osipova E."/>
            <person name="Leigh N.D."/>
            <person name="Simon A."/>
            <person name="Yun M.H."/>
        </authorList>
    </citation>
    <scope>NUCLEOTIDE SEQUENCE</scope>
    <source>
        <strain evidence="2">20211129_DDA</strain>
        <tissue evidence="2">Liver</tissue>
    </source>
</reference>
<evidence type="ECO:0000313" key="3">
    <source>
        <dbReference type="Proteomes" id="UP001066276"/>
    </source>
</evidence>
<evidence type="ECO:0000256" key="1">
    <source>
        <dbReference type="SAM" id="MobiDB-lite"/>
    </source>
</evidence>
<sequence length="141" mass="16496">MRGERRHGGSDKENLHKALPNWAQSQDTAIGRLADVLRQQRRHTALPSVVLQNWQEDIPGFKINQSSQGTKTLEWEKKKHARKRNRRARRNPSTKQQERESGTREEKDYASDLRRPRRCALKSGRCHWRTLESPPQLRVAA</sequence>
<keyword evidence="3" id="KW-1185">Reference proteome</keyword>